<feature type="non-terminal residue" evidence="3">
    <location>
        <position position="1167"/>
    </location>
</feature>
<dbReference type="AlphaFoldDB" id="A0A101M7I0"/>
<protein>
    <recommendedName>
        <fullName evidence="5">Reverse transcriptase domain-containing protein</fullName>
    </recommendedName>
</protein>
<evidence type="ECO:0000313" key="3">
    <source>
        <dbReference type="EMBL" id="KUM55456.1"/>
    </source>
</evidence>
<keyword evidence="4" id="KW-1185">Reference proteome</keyword>
<dbReference type="PANTHER" id="PTHR33481">
    <property type="entry name" value="REVERSE TRANSCRIPTASE"/>
    <property type="match status" value="1"/>
</dbReference>
<dbReference type="Proteomes" id="UP000055045">
    <property type="component" value="Unassembled WGS sequence"/>
</dbReference>
<dbReference type="InterPro" id="IPR036691">
    <property type="entry name" value="Endo/exonu/phosph_ase_sf"/>
</dbReference>
<dbReference type="Gene3D" id="3.60.10.10">
    <property type="entry name" value="Endonuclease/exonuclease/phosphatase"/>
    <property type="match status" value="1"/>
</dbReference>
<feature type="domain" description="RNase H type-1" evidence="2">
    <location>
        <begin position="1009"/>
        <end position="1163"/>
    </location>
</feature>
<dbReference type="EMBL" id="LLXE01000945">
    <property type="protein sequence ID" value="KUM55456.1"/>
    <property type="molecule type" value="Genomic_DNA"/>
</dbReference>
<dbReference type="CDD" id="cd01650">
    <property type="entry name" value="RT_nLTR_like"/>
    <property type="match status" value="1"/>
</dbReference>
<dbReference type="InterPro" id="IPR036397">
    <property type="entry name" value="RNaseH_sf"/>
</dbReference>
<dbReference type="GO" id="GO:0003676">
    <property type="term" value="F:nucleic acid binding"/>
    <property type="evidence" value="ECO:0007669"/>
    <property type="project" value="InterPro"/>
</dbReference>
<proteinExistence type="predicted"/>
<dbReference type="InterPro" id="IPR043502">
    <property type="entry name" value="DNA/RNA_pol_sf"/>
</dbReference>
<feature type="domain" description="Reverse transcriptase" evidence="1">
    <location>
        <begin position="492"/>
        <end position="797"/>
    </location>
</feature>
<reference evidence="3 4" key="1">
    <citation type="submission" date="2015-10" db="EMBL/GenBank/DDBJ databases">
        <title>Genome sequencing of Penicillium freii.</title>
        <authorList>
            <person name="Nguyen H.D."/>
            <person name="Visagie C.M."/>
            <person name="Seifert K.A."/>
        </authorList>
    </citation>
    <scope>NUCLEOTIDE SEQUENCE [LARGE SCALE GENOMIC DNA]</scope>
    <source>
        <strain evidence="3 4">DAOM 242723</strain>
    </source>
</reference>
<comment type="caution">
    <text evidence="3">The sequence shown here is derived from an EMBL/GenBank/DDBJ whole genome shotgun (WGS) entry which is preliminary data.</text>
</comment>
<gene>
    <name evidence="3" type="ORF">ACN42_g11818</name>
</gene>
<dbReference type="PROSITE" id="PS50879">
    <property type="entry name" value="RNASE_H_1"/>
    <property type="match status" value="1"/>
</dbReference>
<dbReference type="Gene3D" id="3.30.420.10">
    <property type="entry name" value="Ribonuclease H-like superfamily/Ribonuclease H"/>
    <property type="match status" value="1"/>
</dbReference>
<dbReference type="CDD" id="cd09276">
    <property type="entry name" value="Rnase_HI_RT_non_LTR"/>
    <property type="match status" value="1"/>
</dbReference>
<dbReference type="SUPFAM" id="SSF56672">
    <property type="entry name" value="DNA/RNA polymerases"/>
    <property type="match status" value="1"/>
</dbReference>
<evidence type="ECO:0000259" key="2">
    <source>
        <dbReference type="PROSITE" id="PS50879"/>
    </source>
</evidence>
<dbReference type="InterPro" id="IPR000477">
    <property type="entry name" value="RT_dom"/>
</dbReference>
<accession>A0A101M7I0</accession>
<dbReference type="PROSITE" id="PS50878">
    <property type="entry name" value="RT_POL"/>
    <property type="match status" value="1"/>
</dbReference>
<name>A0A101M7I0_PENFR</name>
<evidence type="ECO:0000313" key="4">
    <source>
        <dbReference type="Proteomes" id="UP000055045"/>
    </source>
</evidence>
<dbReference type="Pfam" id="PF00075">
    <property type="entry name" value="RNase_H"/>
    <property type="match status" value="1"/>
</dbReference>
<dbReference type="SUPFAM" id="SSF53098">
    <property type="entry name" value="Ribonuclease H-like"/>
    <property type="match status" value="1"/>
</dbReference>
<sequence length="1167" mass="130405">MNNTPFTIIQYNTHRSRDVVMADFLAKPEVSKADIIAVQEPWENPYNDMTYHPLKQTHELLYPPSAERGGRTRVCIYISKKLAGWTHYAHSEFCQEVRFQAGLGEICFFNIYNECGTTGTVELLNTLLCDDQRHRRGHLMIAGDFNLHHPAWGGIEATQDLGSDKLIELCDEADLDLWLEPGTITRDQNGERTTIDLLFGTPALTERLVVCELALNYHADSDHLPIRALLDVGAITTDGTKRRLWKAMDTEKFDIFVADNLPRLPPPLPTTPRQIDDTVNHLIDVVQRGVQESTPWAKPSPHANPSWTKECGEAVKHSRRVFRQYLATHSEEDWETYKLARNRKGRVIKAALRRGFRNFIEEAVDQGPQGLWRVAKWARNRGQQQGSTMPVLKTAEGGVVETDEEKVNLLRKVFFPQPPEADLSDIHDTTQREQFQLPPVNDTEVRAAINKAPPNKSPGYDTLPNKVWRVLAGPGSRSEKRFVPFLTAIFDACIRIGHNPQHFQTSVTVTLRKAGPRDYRVPKSYRPVALLNTLGKILEAVVATRIAWCVEEYKLLPETHLGGRKGVSVDHTIQLILGKVHQAWGEGKIASMLLLDVAGAYDMVSHKRLLYNMQQMGLGTLTPWVQSFLTGRSTRIKLPNGHLSQAFPTPTGIPQGSPISPILFLLFNAPLVRACTLRGLHYGESEAYGWVDDVCILAVSNSYEENIRLLEKALQRASTWAKKHAAKFAPDKFELIHFNNPKSTTDTTSETPPRNADIWEVPDDPSGHDGMPVTIPGDPIPTILKPTDTAKYLGIWLDKHLNFTIHRKKMLAKGASSLEALRGISGSTWGSSLIAMRKVYQAVIFPQMLWGLSAWYCPAARSMPRGDLDKLTSELTKIQKRAAILISGAFRGTAGAALDTELFITPIKLRIQQIVEETAIRILTGPQWACPQTAKEARKPTHRRLGGWSPTEAIAQKKPLRLQLGEKWEEKQAFVLAPWEARMLCFIENQEAALESHKSIYEDVACDDHGRTSMIFTDGSGFAGHIGASTARYYPEVTSQRRYLGTDSQSTVYAAELSGIEMALAKTREEQAREVIICTDPNLNNGQPTAREVIIFSDSQAAIQAVQNPQRPSGQYVLTAIYNHVRAIRSQNQSTNITIRWIPAHVGVDGNEFADEEAKSAALLGAG</sequence>
<dbReference type="STRING" id="48697.A0A101M7I0"/>
<dbReference type="Pfam" id="PF14529">
    <property type="entry name" value="Exo_endo_phos_2"/>
    <property type="match status" value="1"/>
</dbReference>
<organism evidence="3 4">
    <name type="scientific">Penicillium freii</name>
    <dbReference type="NCBI Taxonomy" id="48697"/>
    <lineage>
        <taxon>Eukaryota</taxon>
        <taxon>Fungi</taxon>
        <taxon>Dikarya</taxon>
        <taxon>Ascomycota</taxon>
        <taxon>Pezizomycotina</taxon>
        <taxon>Eurotiomycetes</taxon>
        <taxon>Eurotiomycetidae</taxon>
        <taxon>Eurotiales</taxon>
        <taxon>Aspergillaceae</taxon>
        <taxon>Penicillium</taxon>
    </lineage>
</organism>
<evidence type="ECO:0000259" key="1">
    <source>
        <dbReference type="PROSITE" id="PS50878"/>
    </source>
</evidence>
<dbReference type="InterPro" id="IPR012337">
    <property type="entry name" value="RNaseH-like_sf"/>
</dbReference>
<dbReference type="SUPFAM" id="SSF56219">
    <property type="entry name" value="DNase I-like"/>
    <property type="match status" value="1"/>
</dbReference>
<evidence type="ECO:0008006" key="5">
    <source>
        <dbReference type="Google" id="ProtNLM"/>
    </source>
</evidence>
<dbReference type="GO" id="GO:0004523">
    <property type="term" value="F:RNA-DNA hybrid ribonuclease activity"/>
    <property type="evidence" value="ECO:0007669"/>
    <property type="project" value="InterPro"/>
</dbReference>
<dbReference type="InterPro" id="IPR002156">
    <property type="entry name" value="RNaseH_domain"/>
</dbReference>
<dbReference type="InterPro" id="IPR005135">
    <property type="entry name" value="Endo/exonuclease/phosphatase"/>
</dbReference>
<dbReference type="Pfam" id="PF00078">
    <property type="entry name" value="RVT_1"/>
    <property type="match status" value="1"/>
</dbReference>
<dbReference type="PANTHER" id="PTHR33481:SF1">
    <property type="entry name" value="ENDONUCLEASE_EXONUCLEASE_PHOSPHATASE DOMAIN-CONTAINING PROTEIN-RELATED"/>
    <property type="match status" value="1"/>
</dbReference>